<proteinExistence type="inferred from homology"/>
<evidence type="ECO:0000259" key="12">
    <source>
        <dbReference type="Pfam" id="PF09084"/>
    </source>
</evidence>
<dbReference type="GO" id="GO:0009228">
    <property type="term" value="P:thiamine biosynthetic process"/>
    <property type="evidence" value="ECO:0007669"/>
    <property type="project" value="UniProtKB-KW"/>
</dbReference>
<evidence type="ECO:0000256" key="5">
    <source>
        <dbReference type="ARBA" id="ARBA00022679"/>
    </source>
</evidence>
<evidence type="ECO:0000256" key="3">
    <source>
        <dbReference type="ARBA" id="ARBA00009406"/>
    </source>
</evidence>
<evidence type="ECO:0000313" key="14">
    <source>
        <dbReference type="Proteomes" id="UP000325957"/>
    </source>
</evidence>
<protein>
    <recommendedName>
        <fullName evidence="10">Thiamine pyrimidine synthase</fullName>
    </recommendedName>
</protein>
<sequence length="385" mass="40846">MGDGRVQCPAVKVDWSRSEGVVHARPPPIPGPFAVRKVARVSTGRLTRRRLLGAVGLSAGAAGLGGLSACSRDAGGSQGITDVTYQLSWTHSVQFGGTYLAEDAGFFGDQGLSVTLAAGGPNVAGDTNTVSGQSLINISGGDGVARSNAEGADLVIVGAQYQRAANTILSLGDAPIQSPEDLVGTQVGVAGPNVPALDAFLDINGIAKDDVEYVPSQYDPATLTAGQVDSLFCFYNDLPVALRVQGVEAYSMLLADFGYNPMSQVYTVLRESLEDEETRDAILRLIRGDAQGWQLYQRDPGAAADLVVDLYPDAGLDLETQREQAEVQLDIMYSEATEESGFGWFTDEQVQESLELFELLGIEGATEQMWDRSILEEIYADGPTA</sequence>
<dbReference type="GO" id="GO:0046872">
    <property type="term" value="F:metal ion binding"/>
    <property type="evidence" value="ECO:0007669"/>
    <property type="project" value="UniProtKB-KW"/>
</dbReference>
<dbReference type="InterPro" id="IPR027939">
    <property type="entry name" value="NMT1/THI5"/>
</dbReference>
<reference evidence="13 14" key="1">
    <citation type="submission" date="2019-05" db="EMBL/GenBank/DDBJ databases">
        <title>Kocuria coralli sp. nov., a novel actinobacterium isolated from coral reef seawater.</title>
        <authorList>
            <person name="Li J."/>
        </authorList>
    </citation>
    <scope>NUCLEOTIDE SEQUENCE [LARGE SCALE GENOMIC DNA]</scope>
    <source>
        <strain evidence="13 14">SCSIO 13007</strain>
    </source>
</reference>
<evidence type="ECO:0000256" key="1">
    <source>
        <dbReference type="ARBA" id="ARBA00003469"/>
    </source>
</evidence>
<organism evidence="13 14">
    <name type="scientific">Kocuria coralli</name>
    <dbReference type="NCBI Taxonomy" id="1461025"/>
    <lineage>
        <taxon>Bacteria</taxon>
        <taxon>Bacillati</taxon>
        <taxon>Actinomycetota</taxon>
        <taxon>Actinomycetes</taxon>
        <taxon>Micrococcales</taxon>
        <taxon>Micrococcaceae</taxon>
        <taxon>Kocuria</taxon>
    </lineage>
</organism>
<evidence type="ECO:0000256" key="8">
    <source>
        <dbReference type="ARBA" id="ARBA00022977"/>
    </source>
</evidence>
<dbReference type="InterPro" id="IPR015168">
    <property type="entry name" value="SsuA/THI5"/>
</dbReference>
<evidence type="ECO:0000256" key="4">
    <source>
        <dbReference type="ARBA" id="ARBA00011738"/>
    </source>
</evidence>
<dbReference type="PANTHER" id="PTHR31528">
    <property type="entry name" value="4-AMINO-5-HYDROXYMETHYL-2-METHYLPYRIMIDINE PHOSPHATE SYNTHASE THI11-RELATED"/>
    <property type="match status" value="1"/>
</dbReference>
<dbReference type="SUPFAM" id="SSF53850">
    <property type="entry name" value="Periplasmic binding protein-like II"/>
    <property type="match status" value="1"/>
</dbReference>
<evidence type="ECO:0000256" key="11">
    <source>
        <dbReference type="ARBA" id="ARBA00048179"/>
    </source>
</evidence>
<feature type="domain" description="SsuA/THI5-like" evidence="12">
    <location>
        <begin position="94"/>
        <end position="303"/>
    </location>
</feature>
<dbReference type="AlphaFoldDB" id="A0A5J5KWZ1"/>
<comment type="subunit">
    <text evidence="4">Homodimer.</text>
</comment>
<dbReference type="EMBL" id="SZWF01000021">
    <property type="protein sequence ID" value="KAA9393321.1"/>
    <property type="molecule type" value="Genomic_DNA"/>
</dbReference>
<dbReference type="Gene3D" id="3.40.190.10">
    <property type="entry name" value="Periplasmic binding protein-like II"/>
    <property type="match status" value="2"/>
</dbReference>
<dbReference type="PROSITE" id="PS51318">
    <property type="entry name" value="TAT"/>
    <property type="match status" value="1"/>
</dbReference>
<evidence type="ECO:0000256" key="6">
    <source>
        <dbReference type="ARBA" id="ARBA00022723"/>
    </source>
</evidence>
<evidence type="ECO:0000256" key="9">
    <source>
        <dbReference type="ARBA" id="ARBA00023004"/>
    </source>
</evidence>
<dbReference type="Proteomes" id="UP000325957">
    <property type="component" value="Unassembled WGS sequence"/>
</dbReference>
<keyword evidence="9" id="KW-0408">Iron</keyword>
<keyword evidence="8" id="KW-0784">Thiamine biosynthesis</keyword>
<evidence type="ECO:0000256" key="10">
    <source>
        <dbReference type="ARBA" id="ARBA00033171"/>
    </source>
</evidence>
<dbReference type="PANTHER" id="PTHR31528:SF1">
    <property type="entry name" value="4-AMINO-5-HYDROXYMETHYL-2-METHYLPYRIMIDINE PHOSPHATE SYNTHASE THI11-RELATED"/>
    <property type="match status" value="1"/>
</dbReference>
<evidence type="ECO:0000256" key="2">
    <source>
        <dbReference type="ARBA" id="ARBA00004948"/>
    </source>
</evidence>
<evidence type="ECO:0000256" key="7">
    <source>
        <dbReference type="ARBA" id="ARBA00022898"/>
    </source>
</evidence>
<name>A0A5J5KWZ1_9MICC</name>
<keyword evidence="7" id="KW-0663">Pyridoxal phosphate</keyword>
<comment type="function">
    <text evidence="1">Responsible for the formation of the pyrimidine heterocycle in the thiamine biosynthesis pathway. Catalyzes the formation of hydroxymethylpyrimidine phosphate (HMP-P) from histidine and pyridoxal phosphate (PLP). The protein uses PLP and the active site histidine to form HMP-P, generating an inactive enzyme. The enzyme can only undergo a single turnover, which suggests it is a suicide enzyme.</text>
</comment>
<keyword evidence="6" id="KW-0479">Metal-binding</keyword>
<dbReference type="Pfam" id="PF09084">
    <property type="entry name" value="NMT1"/>
    <property type="match status" value="1"/>
</dbReference>
<gene>
    <name evidence="13" type="ORF">FCK90_12455</name>
</gene>
<dbReference type="InterPro" id="IPR006311">
    <property type="entry name" value="TAT_signal"/>
</dbReference>
<keyword evidence="5" id="KW-0808">Transferase</keyword>
<dbReference type="GO" id="GO:0016740">
    <property type="term" value="F:transferase activity"/>
    <property type="evidence" value="ECO:0007669"/>
    <property type="project" value="UniProtKB-KW"/>
</dbReference>
<comment type="caution">
    <text evidence="13">The sequence shown here is derived from an EMBL/GenBank/DDBJ whole genome shotgun (WGS) entry which is preliminary data.</text>
</comment>
<comment type="similarity">
    <text evidence="3">Belongs to the NMT1/THI5 family.</text>
</comment>
<comment type="pathway">
    <text evidence="2">Cofactor biosynthesis; thiamine diphosphate biosynthesis.</text>
</comment>
<dbReference type="OrthoDB" id="174578at2"/>
<accession>A0A5J5KWZ1</accession>
<comment type="catalytic activity">
    <reaction evidence="11">
        <text>N(6)-(pyridoxal phosphate)-L-lysyl-[4-amino-5-hydroxymethyl-2-methylpyrimidine phosphate synthase] + L-histidyl-[4-amino-5-hydroxymethyl-2-methylpyrimidine phosphate synthase] + 2 Fe(3+) + 4 H2O = L-lysyl-[4-amino-5-hydroxymethyl-2-methylpyrimidine phosphate synthase] + (2S)-2-amino-5-hydroxy-4-oxopentanoyl-[4-amino-5-hydroxymethyl-2-methylpyrimidine phosphate synthase] + 4-amino-2-methyl-5-(phosphooxymethyl)pyrimidine + 3-oxopropanoate + 2 Fe(2+) + 2 H(+)</text>
        <dbReference type="Rhea" id="RHEA:65756"/>
        <dbReference type="Rhea" id="RHEA-COMP:16892"/>
        <dbReference type="Rhea" id="RHEA-COMP:16893"/>
        <dbReference type="Rhea" id="RHEA-COMP:16894"/>
        <dbReference type="Rhea" id="RHEA-COMP:16895"/>
        <dbReference type="ChEBI" id="CHEBI:15377"/>
        <dbReference type="ChEBI" id="CHEBI:15378"/>
        <dbReference type="ChEBI" id="CHEBI:29033"/>
        <dbReference type="ChEBI" id="CHEBI:29034"/>
        <dbReference type="ChEBI" id="CHEBI:29969"/>
        <dbReference type="ChEBI" id="CHEBI:29979"/>
        <dbReference type="ChEBI" id="CHEBI:33190"/>
        <dbReference type="ChEBI" id="CHEBI:58354"/>
        <dbReference type="ChEBI" id="CHEBI:143915"/>
        <dbReference type="ChEBI" id="CHEBI:157692"/>
    </reaction>
    <physiologicalReaction direction="left-to-right" evidence="11">
        <dbReference type="Rhea" id="RHEA:65757"/>
    </physiologicalReaction>
</comment>
<evidence type="ECO:0000313" key="13">
    <source>
        <dbReference type="EMBL" id="KAA9393321.1"/>
    </source>
</evidence>
<keyword evidence="14" id="KW-1185">Reference proteome</keyword>